<dbReference type="EMBL" id="KK122279">
    <property type="protein sequence ID" value="KFM82390.1"/>
    <property type="molecule type" value="Genomic_DNA"/>
</dbReference>
<protein>
    <submittedName>
        <fullName evidence="1">Uncharacterized protein</fullName>
    </submittedName>
</protein>
<evidence type="ECO:0000313" key="1">
    <source>
        <dbReference type="EMBL" id="KFM82390.1"/>
    </source>
</evidence>
<proteinExistence type="predicted"/>
<evidence type="ECO:0000313" key="2">
    <source>
        <dbReference type="Proteomes" id="UP000054359"/>
    </source>
</evidence>
<feature type="non-terminal residue" evidence="1">
    <location>
        <position position="35"/>
    </location>
</feature>
<reference evidence="1 2" key="1">
    <citation type="submission" date="2013-11" db="EMBL/GenBank/DDBJ databases">
        <title>Genome sequencing of Stegodyphus mimosarum.</title>
        <authorList>
            <person name="Bechsgaard J."/>
        </authorList>
    </citation>
    <scope>NUCLEOTIDE SEQUENCE [LARGE SCALE GENOMIC DNA]</scope>
</reference>
<dbReference type="AlphaFoldDB" id="A0A087UYF1"/>
<sequence length="35" mass="4354">MYFHTLRMRSPLRLGDGHRVTWRTKQFMFSLSFLH</sequence>
<name>A0A087UYF1_STEMI</name>
<dbReference type="Proteomes" id="UP000054359">
    <property type="component" value="Unassembled WGS sequence"/>
</dbReference>
<gene>
    <name evidence="1" type="ORF">X975_21206</name>
</gene>
<accession>A0A087UYF1</accession>
<keyword evidence="2" id="KW-1185">Reference proteome</keyword>
<organism evidence="1 2">
    <name type="scientific">Stegodyphus mimosarum</name>
    <name type="common">African social velvet spider</name>
    <dbReference type="NCBI Taxonomy" id="407821"/>
    <lineage>
        <taxon>Eukaryota</taxon>
        <taxon>Metazoa</taxon>
        <taxon>Ecdysozoa</taxon>
        <taxon>Arthropoda</taxon>
        <taxon>Chelicerata</taxon>
        <taxon>Arachnida</taxon>
        <taxon>Araneae</taxon>
        <taxon>Araneomorphae</taxon>
        <taxon>Entelegynae</taxon>
        <taxon>Eresoidea</taxon>
        <taxon>Eresidae</taxon>
        <taxon>Stegodyphus</taxon>
    </lineage>
</organism>